<feature type="domain" description="Reverse transcriptase zinc-binding" evidence="8">
    <location>
        <begin position="1054"/>
        <end position="1143"/>
    </location>
</feature>
<comment type="pathway">
    <text evidence="1">Pyrimidine metabolism; CTP biosynthesis via de novo pathway; UDP from UMP (UMPK route): step 1/1.</text>
</comment>
<evidence type="ECO:0000256" key="2">
    <source>
        <dbReference type="ARBA" id="ARBA00007614"/>
    </source>
</evidence>
<keyword evidence="9" id="KW-0808">Transferase</keyword>
<evidence type="ECO:0000256" key="4">
    <source>
        <dbReference type="ARBA" id="ARBA00022975"/>
    </source>
</evidence>
<sequence>MKKNVITGLLLTLQRKHLFTNDHPLSSSTYPIYAPSTVTFANNMKPKTLSNPKWRRVVFKISGAALAGNCQNIDPKVAMQIAREVTTACRLGVEVAIVVGGRNFFCGDSWVSATGLDRPTAYQIGSLRQANKPILYKGSPWGHIRLSTFSLIFLCVVVGGSAEIHSEEVGEGNEGGTGLFEACRLVEVSVIGEVEEDDLFRSESTRSKDELMSTGGCISQRPKDAEGLRAITRDNECYSWRPLPRSRSRFSSSNLASKTEKGWRGTHKTEARSSKGGPIVLSLSKLQCSKSSAKEVLSIVHSQELSKLKGPSVSARHKARSWPPSLKVSPFAPKRKLDGGVLAEANLDIFRGSSVFNQGVSSSVPEISKDFTVEIEGDEGLSRCSLANKVCLPLLASFEKGHPLVGAFVPKSFPISSVSAFHSFRCQPISSIPLESNFVSQVVPFSNFPGDECSRLVSVSTSKGVAFPLEASNQSFKGCSFLREPLSSPEELCISGRVSSPEPEPPTLRWKVFRLRASRLGRWSRSISEGREKLFVESRERLRRDFNVIRRISKKLGDSRLTFNMRFENMWLLHPKFKENFRDWWQECMVEGWESHKFMRKLKFVKSKLKDWNKVAFGDLRERKNLILSNLGRIDLIEQEGNLNLDLLSERTLRRRKLEDLLLKEEVHWRQKSRVKWIKEGDCNSNNIEVIFEEILNFFGKLYSKPEGASWRVEGLDWVPISRESAAWLDRPFIEEEVRLAVFQLNKEKALGPDGFTIAVYQDCWNVIKENLMRVFLEFHTNGIINQRCLRKVLHETIFGSQGAFVEGRHILDAVLIANEVVDEKRRSGEEGVVFKIDFEKAYDYVDWGFLDHVLERKEFSPKWRSWIRGCLSSSSFAILVNGNAKGFPLGGNPKTIDFWDPVVERISRRLDGWKKAFLSLGGRITLIQSSLSHIPSYFLSLFKIPVSIASKIEKLQRDFLWFGVGEGKKDHLIRWDVVCRPNELRGLGFGKTSLRNIALLGKWSGGSLEKEMVFGIRLLRVFMGHILMDGTPTWWLNGHIDSRAWSLPSSSLFSVKSFFLALSKFSNPTLFLPAKFLWSSKAPSKVKALAWLVVHGKVNTNDKLQLRRPYKSLCPQWCILCKGNGESIDHRFLHCPVTIGLWHKLFNLAGLAWVPPRSIVDMMVIAFKGLGNSLRGKTLWQIACLTLLWMHDGTVMNSILLQSALEKLGVQTRVQSAFPTPEVAEPYSRQRAIRHLEKGRVVIFGGIGAGTGNPLFTTDTAAALRASEINADAVLKGTNVNGIYDCHSANDNVVLDHLSFREVASRGISSMDMMAITYCEENGIPVVIFNLLEPGNISRALCGDQLAP</sequence>
<evidence type="ECO:0000259" key="8">
    <source>
        <dbReference type="Pfam" id="PF13966"/>
    </source>
</evidence>
<evidence type="ECO:0000313" key="9">
    <source>
        <dbReference type="EMBL" id="RVW26335.1"/>
    </source>
</evidence>
<dbReference type="SUPFAM" id="SSF53633">
    <property type="entry name" value="Carbamate kinase-like"/>
    <property type="match status" value="2"/>
</dbReference>
<dbReference type="Proteomes" id="UP000288805">
    <property type="component" value="Unassembled WGS sequence"/>
</dbReference>
<feature type="region of interest" description="Disordered" evidence="6">
    <location>
        <begin position="249"/>
        <end position="275"/>
    </location>
</feature>
<dbReference type="CDD" id="cd04254">
    <property type="entry name" value="AAK_UMPK-PyrH-Ec"/>
    <property type="match status" value="1"/>
</dbReference>
<dbReference type="EC" id="2.7.4.22" evidence="3"/>
<keyword evidence="4" id="KW-0665">Pyrimidine biosynthesis</keyword>
<organism evidence="9 10">
    <name type="scientific">Vitis vinifera</name>
    <name type="common">Grape</name>
    <dbReference type="NCBI Taxonomy" id="29760"/>
    <lineage>
        <taxon>Eukaryota</taxon>
        <taxon>Viridiplantae</taxon>
        <taxon>Streptophyta</taxon>
        <taxon>Embryophyta</taxon>
        <taxon>Tracheophyta</taxon>
        <taxon>Spermatophyta</taxon>
        <taxon>Magnoliopsida</taxon>
        <taxon>eudicotyledons</taxon>
        <taxon>Gunneridae</taxon>
        <taxon>Pentapetalae</taxon>
        <taxon>rosids</taxon>
        <taxon>Vitales</taxon>
        <taxon>Vitaceae</taxon>
        <taxon>Viteae</taxon>
        <taxon>Vitis</taxon>
    </lineage>
</organism>
<dbReference type="GO" id="GO:0033862">
    <property type="term" value="F:UMP kinase activity"/>
    <property type="evidence" value="ECO:0007669"/>
    <property type="project" value="UniProtKB-EC"/>
</dbReference>
<dbReference type="InterPro" id="IPR036393">
    <property type="entry name" value="AceGlu_kinase-like_sf"/>
</dbReference>
<dbReference type="Pfam" id="PF13966">
    <property type="entry name" value="zf-RVT"/>
    <property type="match status" value="1"/>
</dbReference>
<feature type="domain" description="Aspartate/glutamate/uridylate kinase" evidence="7">
    <location>
        <begin position="1194"/>
        <end position="1331"/>
    </location>
</feature>
<comment type="caution">
    <text evidence="9">The sequence shown here is derived from an EMBL/GenBank/DDBJ whole genome shotgun (WGS) entry which is preliminary data.</text>
</comment>
<evidence type="ECO:0000256" key="1">
    <source>
        <dbReference type="ARBA" id="ARBA00004791"/>
    </source>
</evidence>
<dbReference type="InterPro" id="IPR001048">
    <property type="entry name" value="Asp/Glu/Uridylate_kinase"/>
</dbReference>
<comment type="similarity">
    <text evidence="2">Belongs to the UMP kinase family.</text>
</comment>
<dbReference type="InterPro" id="IPR026960">
    <property type="entry name" value="RVT-Znf"/>
</dbReference>
<dbReference type="UniPathway" id="UPA00159">
    <property type="reaction ID" value="UER00275"/>
</dbReference>
<protein>
    <recommendedName>
        <fullName evidence="3">UMP kinase</fullName>
        <ecNumber evidence="3">2.7.4.22</ecNumber>
    </recommendedName>
    <alternativeName>
        <fullName evidence="5">Uridine monophosphate kinase</fullName>
    </alternativeName>
</protein>
<dbReference type="PANTHER" id="PTHR42833:SF7">
    <property type="entry name" value="UMP KINASE"/>
    <property type="match status" value="1"/>
</dbReference>
<dbReference type="InterPro" id="IPR015963">
    <property type="entry name" value="Uridylate_kinase_bac"/>
</dbReference>
<dbReference type="Pfam" id="PF00696">
    <property type="entry name" value="AA_kinase"/>
    <property type="match status" value="1"/>
</dbReference>
<evidence type="ECO:0000313" key="10">
    <source>
        <dbReference type="Proteomes" id="UP000288805"/>
    </source>
</evidence>
<dbReference type="Gene3D" id="3.40.1160.10">
    <property type="entry name" value="Acetylglutamate kinase-like"/>
    <property type="match status" value="2"/>
</dbReference>
<gene>
    <name evidence="9" type="primary">pyrH_6</name>
    <name evidence="9" type="ORF">CK203_111850</name>
</gene>
<dbReference type="GO" id="GO:0005737">
    <property type="term" value="C:cytoplasm"/>
    <property type="evidence" value="ECO:0007669"/>
    <property type="project" value="InterPro"/>
</dbReference>
<evidence type="ECO:0000256" key="3">
    <source>
        <dbReference type="ARBA" id="ARBA00012899"/>
    </source>
</evidence>
<evidence type="ECO:0000256" key="5">
    <source>
        <dbReference type="ARBA" id="ARBA00032092"/>
    </source>
</evidence>
<dbReference type="EMBL" id="QGNW01002016">
    <property type="protein sequence ID" value="RVW26335.1"/>
    <property type="molecule type" value="Genomic_DNA"/>
</dbReference>
<name>A0A438CT04_VITVI</name>
<proteinExistence type="inferred from homology"/>
<dbReference type="GO" id="GO:0044210">
    <property type="term" value="P:'de novo' CTP biosynthetic process"/>
    <property type="evidence" value="ECO:0007669"/>
    <property type="project" value="UniProtKB-UniPathway"/>
</dbReference>
<feature type="compositionally biased region" description="Basic and acidic residues" evidence="6">
    <location>
        <begin position="258"/>
        <end position="273"/>
    </location>
</feature>
<dbReference type="PANTHER" id="PTHR42833">
    <property type="entry name" value="URIDYLATE KINASE"/>
    <property type="match status" value="1"/>
</dbReference>
<evidence type="ECO:0000256" key="6">
    <source>
        <dbReference type="SAM" id="MobiDB-lite"/>
    </source>
</evidence>
<reference evidence="9 10" key="1">
    <citation type="journal article" date="2018" name="PLoS Genet.">
        <title>Population sequencing reveals clonal diversity and ancestral inbreeding in the grapevine cultivar Chardonnay.</title>
        <authorList>
            <person name="Roach M.J."/>
            <person name="Johnson D.L."/>
            <person name="Bohlmann J."/>
            <person name="van Vuuren H.J."/>
            <person name="Jones S.J."/>
            <person name="Pretorius I.S."/>
            <person name="Schmidt S.A."/>
            <person name="Borneman A.R."/>
        </authorList>
    </citation>
    <scope>NUCLEOTIDE SEQUENCE [LARGE SCALE GENOMIC DNA]</scope>
    <source>
        <strain evidence="10">cv. Chardonnay</strain>
        <tissue evidence="9">Leaf</tissue>
    </source>
</reference>
<keyword evidence="9" id="KW-0418">Kinase</keyword>
<evidence type="ECO:0000259" key="7">
    <source>
        <dbReference type="Pfam" id="PF00696"/>
    </source>
</evidence>
<accession>A0A438CT04</accession>